<name>A0A4R2D0Z8_SHIGR</name>
<keyword evidence="1" id="KW-1133">Transmembrane helix</keyword>
<evidence type="ECO:0000313" key="2">
    <source>
        <dbReference type="EMBL" id="TCN46382.1"/>
    </source>
</evidence>
<feature type="transmembrane region" description="Helical" evidence="1">
    <location>
        <begin position="6"/>
        <end position="25"/>
    </location>
</feature>
<keyword evidence="1" id="KW-0812">Transmembrane</keyword>
<organism evidence="2 3">
    <name type="scientific">Shinella granuli</name>
    <dbReference type="NCBI Taxonomy" id="323621"/>
    <lineage>
        <taxon>Bacteria</taxon>
        <taxon>Pseudomonadati</taxon>
        <taxon>Pseudomonadota</taxon>
        <taxon>Alphaproteobacteria</taxon>
        <taxon>Hyphomicrobiales</taxon>
        <taxon>Rhizobiaceae</taxon>
        <taxon>Shinella</taxon>
    </lineage>
</organism>
<gene>
    <name evidence="2" type="ORF">EV665_10455</name>
</gene>
<accession>A0A4R2D0Z8</accession>
<evidence type="ECO:0000313" key="3">
    <source>
        <dbReference type="Proteomes" id="UP000295351"/>
    </source>
</evidence>
<reference evidence="2 3" key="1">
    <citation type="submission" date="2019-03" db="EMBL/GenBank/DDBJ databases">
        <title>Genomic Encyclopedia of Type Strains, Phase IV (KMG-IV): sequencing the most valuable type-strain genomes for metagenomic binning, comparative biology and taxonomic classification.</title>
        <authorList>
            <person name="Goeker M."/>
        </authorList>
    </citation>
    <scope>NUCLEOTIDE SEQUENCE [LARGE SCALE GENOMIC DNA]</scope>
    <source>
        <strain evidence="2 3">DSM 18401</strain>
    </source>
</reference>
<dbReference type="AlphaFoldDB" id="A0A4R2D0Z8"/>
<evidence type="ECO:0000256" key="1">
    <source>
        <dbReference type="SAM" id="Phobius"/>
    </source>
</evidence>
<dbReference type="EMBL" id="SLVX01000004">
    <property type="protein sequence ID" value="TCN46382.1"/>
    <property type="molecule type" value="Genomic_DNA"/>
</dbReference>
<keyword evidence="3" id="KW-1185">Reference proteome</keyword>
<dbReference type="Proteomes" id="UP000295351">
    <property type="component" value="Unassembled WGS sequence"/>
</dbReference>
<sequence>MDSVANLLPLAIMGVGVYLFFRWVVRDMNRPTGR</sequence>
<comment type="caution">
    <text evidence="2">The sequence shown here is derived from an EMBL/GenBank/DDBJ whole genome shotgun (WGS) entry which is preliminary data.</text>
</comment>
<proteinExistence type="predicted"/>
<keyword evidence="1" id="KW-0472">Membrane</keyword>
<protein>
    <submittedName>
        <fullName evidence="2">Uncharacterized protein</fullName>
    </submittedName>
</protein>